<comment type="caution">
    <text evidence="1">The sequence shown here is derived from an EMBL/GenBank/DDBJ whole genome shotgun (WGS) entry which is preliminary data.</text>
</comment>
<accession>A0A016RXX0</accession>
<gene>
    <name evidence="1" type="primary">Acey_s0342.g3034</name>
    <name evidence="1" type="ORF">Y032_0342g3034</name>
</gene>
<dbReference type="AlphaFoldDB" id="A0A016RXX0"/>
<reference evidence="2" key="1">
    <citation type="journal article" date="2015" name="Nat. Genet.">
        <title>The genome and transcriptome of the zoonotic hookworm Ancylostoma ceylanicum identify infection-specific gene families.</title>
        <authorList>
            <person name="Schwarz E.M."/>
            <person name="Hu Y."/>
            <person name="Antoshechkin I."/>
            <person name="Miller M.M."/>
            <person name="Sternberg P.W."/>
            <person name="Aroian R.V."/>
        </authorList>
    </citation>
    <scope>NUCLEOTIDE SEQUENCE</scope>
    <source>
        <strain evidence="2">HY135</strain>
    </source>
</reference>
<proteinExistence type="predicted"/>
<protein>
    <submittedName>
        <fullName evidence="1">Uncharacterized protein</fullName>
    </submittedName>
</protein>
<dbReference type="EMBL" id="JARK01001678">
    <property type="protein sequence ID" value="EYB83126.1"/>
    <property type="molecule type" value="Genomic_DNA"/>
</dbReference>
<keyword evidence="2" id="KW-1185">Reference proteome</keyword>
<dbReference type="Proteomes" id="UP000024635">
    <property type="component" value="Unassembled WGS sequence"/>
</dbReference>
<evidence type="ECO:0000313" key="1">
    <source>
        <dbReference type="EMBL" id="EYB83126.1"/>
    </source>
</evidence>
<sequence>MKFTTPPDKGLARCLVNFLIYYRTHLQESLENYFEIPVREVRACHRIRLPKVNCEFRCSHTLYPSRRLFSLHCLLRDLPRLLSLSHSKRHREEPSAIFGLGELRE</sequence>
<name>A0A016RXX0_9BILA</name>
<organism evidence="1 2">
    <name type="scientific">Ancylostoma ceylanicum</name>
    <dbReference type="NCBI Taxonomy" id="53326"/>
    <lineage>
        <taxon>Eukaryota</taxon>
        <taxon>Metazoa</taxon>
        <taxon>Ecdysozoa</taxon>
        <taxon>Nematoda</taxon>
        <taxon>Chromadorea</taxon>
        <taxon>Rhabditida</taxon>
        <taxon>Rhabditina</taxon>
        <taxon>Rhabditomorpha</taxon>
        <taxon>Strongyloidea</taxon>
        <taxon>Ancylostomatidae</taxon>
        <taxon>Ancylostomatinae</taxon>
        <taxon>Ancylostoma</taxon>
    </lineage>
</organism>
<evidence type="ECO:0000313" key="2">
    <source>
        <dbReference type="Proteomes" id="UP000024635"/>
    </source>
</evidence>